<name>A0AAV2SKM9_MEGNR</name>
<feature type="non-terminal residue" evidence="2">
    <location>
        <position position="1"/>
    </location>
</feature>
<reference evidence="2 3" key="1">
    <citation type="submission" date="2024-05" db="EMBL/GenBank/DDBJ databases">
        <authorList>
            <person name="Wallberg A."/>
        </authorList>
    </citation>
    <scope>NUCLEOTIDE SEQUENCE [LARGE SCALE GENOMIC DNA]</scope>
</reference>
<evidence type="ECO:0000313" key="3">
    <source>
        <dbReference type="Proteomes" id="UP001497623"/>
    </source>
</evidence>
<dbReference type="Gene3D" id="3.50.50.60">
    <property type="entry name" value="FAD/NAD(P)-binding domain"/>
    <property type="match status" value="1"/>
</dbReference>
<dbReference type="SUPFAM" id="SSF51905">
    <property type="entry name" value="FAD/NAD(P)-binding domain"/>
    <property type="match status" value="1"/>
</dbReference>
<evidence type="ECO:0000259" key="1">
    <source>
        <dbReference type="Pfam" id="PF01593"/>
    </source>
</evidence>
<dbReference type="EMBL" id="CAXKWB010079346">
    <property type="protein sequence ID" value="CAL4203458.1"/>
    <property type="molecule type" value="Genomic_DNA"/>
</dbReference>
<dbReference type="AlphaFoldDB" id="A0AAV2SKM9"/>
<keyword evidence="3" id="KW-1185">Reference proteome</keyword>
<comment type="caution">
    <text evidence="2">The sequence shown here is derived from an EMBL/GenBank/DDBJ whole genome shotgun (WGS) entry which is preliminary data.</text>
</comment>
<sequence>VINNILKEVKSGGLQNYIGQAVGKFYVDRFKALWGSVLDQSSMHAWIYYLHQMICGRDGLSGWFKASAQDASNFKHMEPDYYWKTGADQAVHYLLRGVPSESVHLSTPVCRIFWDVNDNNEVLVVTADGSSYRSGALVLTIPPSVIKETHSMLFTPNLPIEAIEAFE</sequence>
<feature type="domain" description="Amine oxidase" evidence="1">
    <location>
        <begin position="33"/>
        <end position="166"/>
    </location>
</feature>
<dbReference type="InterPro" id="IPR036188">
    <property type="entry name" value="FAD/NAD-bd_sf"/>
</dbReference>
<proteinExistence type="predicted"/>
<gene>
    <name evidence="2" type="ORF">MNOR_LOCUS37782</name>
</gene>
<protein>
    <recommendedName>
        <fullName evidence="1">Amine oxidase domain-containing protein</fullName>
    </recommendedName>
</protein>
<accession>A0AAV2SKM9</accession>
<evidence type="ECO:0000313" key="2">
    <source>
        <dbReference type="EMBL" id="CAL4203458.1"/>
    </source>
</evidence>
<dbReference type="Pfam" id="PF01593">
    <property type="entry name" value="Amino_oxidase"/>
    <property type="match status" value="1"/>
</dbReference>
<dbReference type="InterPro" id="IPR002937">
    <property type="entry name" value="Amino_oxidase"/>
</dbReference>
<organism evidence="2 3">
    <name type="scientific">Meganyctiphanes norvegica</name>
    <name type="common">Northern krill</name>
    <name type="synonym">Thysanopoda norvegica</name>
    <dbReference type="NCBI Taxonomy" id="48144"/>
    <lineage>
        <taxon>Eukaryota</taxon>
        <taxon>Metazoa</taxon>
        <taxon>Ecdysozoa</taxon>
        <taxon>Arthropoda</taxon>
        <taxon>Crustacea</taxon>
        <taxon>Multicrustacea</taxon>
        <taxon>Malacostraca</taxon>
        <taxon>Eumalacostraca</taxon>
        <taxon>Eucarida</taxon>
        <taxon>Euphausiacea</taxon>
        <taxon>Euphausiidae</taxon>
        <taxon>Meganyctiphanes</taxon>
    </lineage>
</organism>
<dbReference type="Gene3D" id="3.90.660.10">
    <property type="match status" value="1"/>
</dbReference>
<dbReference type="Proteomes" id="UP001497623">
    <property type="component" value="Unassembled WGS sequence"/>
</dbReference>
<dbReference type="GO" id="GO:0016491">
    <property type="term" value="F:oxidoreductase activity"/>
    <property type="evidence" value="ECO:0007669"/>
    <property type="project" value="InterPro"/>
</dbReference>
<feature type="non-terminal residue" evidence="2">
    <location>
        <position position="167"/>
    </location>
</feature>